<proteinExistence type="inferred from homology"/>
<protein>
    <recommendedName>
        <fullName evidence="8">EOG090X013U</fullName>
    </recommendedName>
</protein>
<evidence type="ECO:0000259" key="5">
    <source>
        <dbReference type="PROSITE" id="PS50835"/>
    </source>
</evidence>
<feature type="region of interest" description="Disordered" evidence="2">
    <location>
        <begin position="195"/>
        <end position="223"/>
    </location>
</feature>
<dbReference type="Proteomes" id="UP000820818">
    <property type="component" value="Linkage Group LG5"/>
</dbReference>
<feature type="domain" description="Ig-like" evidence="5">
    <location>
        <begin position="830"/>
        <end position="922"/>
    </location>
</feature>
<dbReference type="SUPFAM" id="SSF48726">
    <property type="entry name" value="Immunoglobulin"/>
    <property type="match status" value="1"/>
</dbReference>
<feature type="domain" description="G-patch" evidence="4">
    <location>
        <begin position="148"/>
        <end position="170"/>
    </location>
</feature>
<evidence type="ECO:0008006" key="8">
    <source>
        <dbReference type="Google" id="ProtNLM"/>
    </source>
</evidence>
<dbReference type="Pfam" id="PF07679">
    <property type="entry name" value="I-set"/>
    <property type="match status" value="1"/>
</dbReference>
<dbReference type="PROSITE" id="PS50835">
    <property type="entry name" value="IG_LIKE"/>
    <property type="match status" value="1"/>
</dbReference>
<evidence type="ECO:0000259" key="4">
    <source>
        <dbReference type="PROSITE" id="PS50174"/>
    </source>
</evidence>
<evidence type="ECO:0000313" key="6">
    <source>
        <dbReference type="EMBL" id="KAI9558988.1"/>
    </source>
</evidence>
<evidence type="ECO:0000313" key="7">
    <source>
        <dbReference type="Proteomes" id="UP000820818"/>
    </source>
</evidence>
<comment type="similarity">
    <text evidence="1">Belongs to the GPATCH1 family.</text>
</comment>
<keyword evidence="3" id="KW-0812">Transmembrane</keyword>
<evidence type="ECO:0000256" key="1">
    <source>
        <dbReference type="ARBA" id="ARBA00008600"/>
    </source>
</evidence>
<feature type="transmembrane region" description="Helical" evidence="3">
    <location>
        <begin position="942"/>
        <end position="965"/>
    </location>
</feature>
<dbReference type="InterPro" id="IPR036179">
    <property type="entry name" value="Ig-like_dom_sf"/>
</dbReference>
<dbReference type="InterPro" id="IPR011666">
    <property type="entry name" value="DUF1604"/>
</dbReference>
<feature type="region of interest" description="Disordered" evidence="2">
    <location>
        <begin position="974"/>
        <end position="1013"/>
    </location>
</feature>
<dbReference type="EMBL" id="WJBH02000005">
    <property type="protein sequence ID" value="KAI9558988.1"/>
    <property type="molecule type" value="Genomic_DNA"/>
</dbReference>
<feature type="compositionally biased region" description="Polar residues" evidence="2">
    <location>
        <begin position="807"/>
        <end position="821"/>
    </location>
</feature>
<comment type="caution">
    <text evidence="6">The sequence shown here is derived from an EMBL/GenBank/DDBJ whole genome shotgun (WGS) entry which is preliminary data.</text>
</comment>
<sequence>MDSRKKEPESYVNYGTPLEPLEEEDIAGKKPIRIEDQEVRDENGRRRFHGAFTGGFSAGYYNTVDTKEGWRPAEFKSSRSDRQRKEQKPQDFMDEEDLGAFGIAPQVLRAKEDFGEGHVSRKRLRPVFATAGAIPGLPALHNLLHPVKETIGIKLLRSMGWKPNQGVGERLTKKAKKERRKKYEETKKYGCDLPSGLQQREVKQQTSDGEETGDESDDQLYAPDDVPAFVVKPKSNMFGLGYTGLMPHHVAASTASKSGFVLFEPTLKLTDRKKKLQIAGQAFGVGAFENEDEDIYSKEDMSQYDFELGGAKPKKKASNMLALPCSDVLDGFVRAKQNEPVFKRYPPPVIPKDFVPIHRSQHSRFDVKPMTQAELSGLGRHDLNANQRAAILNEVLSMPPETPQAPSETVSTPLTPAEVVAQALIQIKKNIAAQQEKSGQIVQDKEQKVKLEKTTAVSSVIDPDREAKVAKLKAFIESSRTISSFQPFARDPDKQFRFEAFCILSKNNRLAEFHLLQPENMTAWEREREEVEFDRSLTLYRPLTATMQNRFTSGGHVEENIQGGLVAQIESFLPQETPQPKKIPVVKDPAKQAALRKLFGQLTRKQTQWKPDRLLCIRFNVPNPFPSAGDAQDSAKFVAKGTSGSKFSIFDVLNAVPQAGPSFMSSGYENVPSGPVQGPENKVQELEWDKAERGELQEKAEPDLVPEVGPVEEIKEEVTEEVPYERPPMDVFRAIFADTDSEEEEEENKEEEDKKVEEVKANQTREQPKPPIIEEMDDDAYGPRLPASGSIGNKVAVVNLAAVQEASNSAGTNSTTDSVRSSARVVPPTPSVIMRSHFTRIVHEGDDQDLVCSCKLLNSYTLWLKNGEQINGGEIVDVVSMQGSDSLLRSTLTIRSAEQSDNGVYTCIFISETGESSLKTFDLLVTVPSPIKVMGEFLNQKGITAVIGVMAALIILMAIATALSYQSALTCKNKRDKREARAKSPSEVSGGHLSSPFVLGTDTQTRISPTSPV</sequence>
<dbReference type="Pfam" id="PF01585">
    <property type="entry name" value="G-patch"/>
    <property type="match status" value="1"/>
</dbReference>
<dbReference type="InterPro" id="IPR013098">
    <property type="entry name" value="Ig_I-set"/>
</dbReference>
<feature type="compositionally biased region" description="Polar residues" evidence="2">
    <location>
        <begin position="1001"/>
        <end position="1013"/>
    </location>
</feature>
<name>A0AAD5PUZ1_9CRUS</name>
<feature type="region of interest" description="Disordered" evidence="2">
    <location>
        <begin position="72"/>
        <end position="95"/>
    </location>
</feature>
<dbReference type="GO" id="GO:0005634">
    <property type="term" value="C:nucleus"/>
    <property type="evidence" value="ECO:0007669"/>
    <property type="project" value="TreeGrafter"/>
</dbReference>
<feature type="compositionally biased region" description="Acidic residues" evidence="2">
    <location>
        <begin position="740"/>
        <end position="750"/>
    </location>
</feature>
<feature type="compositionally biased region" description="Basic and acidic residues" evidence="2">
    <location>
        <begin position="72"/>
        <end position="91"/>
    </location>
</feature>
<keyword evidence="3" id="KW-0472">Membrane</keyword>
<dbReference type="Pfam" id="PF07713">
    <property type="entry name" value="DUF1604"/>
    <property type="match status" value="1"/>
</dbReference>
<feature type="compositionally biased region" description="Acidic residues" evidence="2">
    <location>
        <begin position="208"/>
        <end position="218"/>
    </location>
</feature>
<feature type="region of interest" description="Disordered" evidence="2">
    <location>
        <begin position="740"/>
        <end position="768"/>
    </location>
</feature>
<dbReference type="CDD" id="cd00096">
    <property type="entry name" value="Ig"/>
    <property type="match status" value="1"/>
</dbReference>
<dbReference type="PANTHER" id="PTHR13384">
    <property type="entry name" value="G PATCH DOMAIN-CONTAINING PROTEIN 1"/>
    <property type="match status" value="1"/>
</dbReference>
<evidence type="ECO:0000256" key="3">
    <source>
        <dbReference type="SAM" id="Phobius"/>
    </source>
</evidence>
<dbReference type="InterPro" id="IPR003599">
    <property type="entry name" value="Ig_sub"/>
</dbReference>
<accession>A0AAD5PUZ1</accession>
<organism evidence="6 7">
    <name type="scientific">Daphnia sinensis</name>
    <dbReference type="NCBI Taxonomy" id="1820382"/>
    <lineage>
        <taxon>Eukaryota</taxon>
        <taxon>Metazoa</taxon>
        <taxon>Ecdysozoa</taxon>
        <taxon>Arthropoda</taxon>
        <taxon>Crustacea</taxon>
        <taxon>Branchiopoda</taxon>
        <taxon>Diplostraca</taxon>
        <taxon>Cladocera</taxon>
        <taxon>Anomopoda</taxon>
        <taxon>Daphniidae</taxon>
        <taxon>Daphnia</taxon>
        <taxon>Daphnia similis group</taxon>
    </lineage>
</organism>
<dbReference type="PROSITE" id="PS50174">
    <property type="entry name" value="G_PATCH"/>
    <property type="match status" value="1"/>
</dbReference>
<keyword evidence="7" id="KW-1185">Reference proteome</keyword>
<dbReference type="PANTHER" id="PTHR13384:SF19">
    <property type="entry name" value="G PATCH DOMAIN-CONTAINING PROTEIN 1"/>
    <property type="match status" value="1"/>
</dbReference>
<reference evidence="6 7" key="1">
    <citation type="submission" date="2022-05" db="EMBL/GenBank/DDBJ databases">
        <title>A multi-omics perspective on studying reproductive biology in Daphnia sinensis.</title>
        <authorList>
            <person name="Jia J."/>
        </authorList>
    </citation>
    <scope>NUCLEOTIDE SEQUENCE [LARGE SCALE GENOMIC DNA]</scope>
    <source>
        <strain evidence="6 7">WSL</strain>
    </source>
</reference>
<dbReference type="AlphaFoldDB" id="A0AAD5PUZ1"/>
<gene>
    <name evidence="6" type="ORF">GHT06_015777</name>
</gene>
<dbReference type="GO" id="GO:0003723">
    <property type="term" value="F:RNA binding"/>
    <property type="evidence" value="ECO:0007669"/>
    <property type="project" value="TreeGrafter"/>
</dbReference>
<evidence type="ECO:0000256" key="2">
    <source>
        <dbReference type="SAM" id="MobiDB-lite"/>
    </source>
</evidence>
<keyword evidence="3" id="KW-1133">Transmembrane helix</keyword>
<feature type="compositionally biased region" description="Basic and acidic residues" evidence="2">
    <location>
        <begin position="751"/>
        <end position="760"/>
    </location>
</feature>
<dbReference type="GO" id="GO:0006397">
    <property type="term" value="P:mRNA processing"/>
    <property type="evidence" value="ECO:0007669"/>
    <property type="project" value="InterPro"/>
</dbReference>
<dbReference type="InterPro" id="IPR013783">
    <property type="entry name" value="Ig-like_fold"/>
</dbReference>
<feature type="region of interest" description="Disordered" evidence="2">
    <location>
        <begin position="1"/>
        <end position="20"/>
    </location>
</feature>
<feature type="region of interest" description="Disordered" evidence="2">
    <location>
        <begin position="807"/>
        <end position="826"/>
    </location>
</feature>
<dbReference type="Gene3D" id="2.60.40.10">
    <property type="entry name" value="Immunoglobulins"/>
    <property type="match status" value="1"/>
</dbReference>
<dbReference type="Pfam" id="PF26093">
    <property type="entry name" value="HTH_TGH"/>
    <property type="match status" value="1"/>
</dbReference>
<dbReference type="SMART" id="SM00409">
    <property type="entry name" value="IG"/>
    <property type="match status" value="1"/>
</dbReference>
<dbReference type="InterPro" id="IPR007110">
    <property type="entry name" value="Ig-like_dom"/>
</dbReference>
<dbReference type="InterPro" id="IPR000467">
    <property type="entry name" value="G_patch_dom"/>
</dbReference>
<feature type="region of interest" description="Disordered" evidence="2">
    <location>
        <begin position="164"/>
        <end position="183"/>
    </location>
</feature>